<dbReference type="AlphaFoldDB" id="A0A7Z0GMB2"/>
<dbReference type="Gene3D" id="1.10.10.10">
    <property type="entry name" value="Winged helix-like DNA-binding domain superfamily/Winged helix DNA-binding domain"/>
    <property type="match status" value="1"/>
</dbReference>
<dbReference type="InterPro" id="IPR015421">
    <property type="entry name" value="PyrdxlP-dep_Trfase_major"/>
</dbReference>
<dbReference type="InterPro" id="IPR000524">
    <property type="entry name" value="Tscrpt_reg_HTH_GntR"/>
</dbReference>
<evidence type="ECO:0000256" key="2">
    <source>
        <dbReference type="ARBA" id="ARBA00022898"/>
    </source>
</evidence>
<dbReference type="EMBL" id="JACCFY010000001">
    <property type="protein sequence ID" value="NYJ78535.1"/>
    <property type="molecule type" value="Genomic_DNA"/>
</dbReference>
<dbReference type="Pfam" id="PF00155">
    <property type="entry name" value="Aminotran_1_2"/>
    <property type="match status" value="1"/>
</dbReference>
<dbReference type="SUPFAM" id="SSF46785">
    <property type="entry name" value="Winged helix' DNA-binding domain"/>
    <property type="match status" value="1"/>
</dbReference>
<accession>A0A7Z0GMB2</accession>
<gene>
    <name evidence="7" type="ORF">HNR09_001946</name>
</gene>
<evidence type="ECO:0000256" key="4">
    <source>
        <dbReference type="ARBA" id="ARBA00023125"/>
    </source>
</evidence>
<reference evidence="7 8" key="1">
    <citation type="submission" date="2020-07" db="EMBL/GenBank/DDBJ databases">
        <title>Sequencing the genomes of 1000 actinobacteria strains.</title>
        <authorList>
            <person name="Klenk H.-P."/>
        </authorList>
    </citation>
    <scope>NUCLEOTIDE SEQUENCE [LARGE SCALE GENOMIC DNA]</scope>
    <source>
        <strain evidence="7 8">DSM 15475</strain>
    </source>
</reference>
<dbReference type="InterPro" id="IPR036388">
    <property type="entry name" value="WH-like_DNA-bd_sf"/>
</dbReference>
<evidence type="ECO:0000313" key="7">
    <source>
        <dbReference type="EMBL" id="NYJ78535.1"/>
    </source>
</evidence>
<dbReference type="GO" id="GO:0030170">
    <property type="term" value="F:pyridoxal phosphate binding"/>
    <property type="evidence" value="ECO:0007669"/>
    <property type="project" value="InterPro"/>
</dbReference>
<dbReference type="SUPFAM" id="SSF53383">
    <property type="entry name" value="PLP-dependent transferases"/>
    <property type="match status" value="1"/>
</dbReference>
<keyword evidence="5" id="KW-0804">Transcription</keyword>
<dbReference type="GO" id="GO:0003700">
    <property type="term" value="F:DNA-binding transcription factor activity"/>
    <property type="evidence" value="ECO:0007669"/>
    <property type="project" value="InterPro"/>
</dbReference>
<evidence type="ECO:0000256" key="3">
    <source>
        <dbReference type="ARBA" id="ARBA00023015"/>
    </source>
</evidence>
<proteinExistence type="inferred from homology"/>
<dbReference type="InterPro" id="IPR004839">
    <property type="entry name" value="Aminotransferase_I/II_large"/>
</dbReference>
<sequence>MTDSSTRVEEHLRRWMASAPPGSRLPSSRALVAQLHVSPVTVQSAVGRLAALGLVESRPGAGTFLRGTGPRTASDHRWQTAALALTGGEPRGLPAALRPAAEGRIALHAAYPEPDLLPRRLLQSAWSRVGRTESALRRPPAAGLPELRSWFAQAIGGSAGTGAPSSTDVTIVPGSQSGLAATFGALVGAGRPILMESPTYWGAILAARHIGARIVAVPTGPQGPDPDQVRMAFEETGARTFYAQPAWANPTGSCWAPDRARAIMEIVRSRGAFLIEDDYARDFGIAPGPEPLAADDPDGHVVHLRSLTKSVSPSVRVAAVIARGPARARIQGACQAESMYVSAALQEVAMEVVTRPAWKTHLRHLRGELEQRRDAMVQAVHQHIPEARLETIPTGGLHLWLQLPELGDMPDFIAACEARGVVVAGGDEWFPAEPAGSHLRLSYSGPQPEEHQEAVRRIGEVLRECLEAQG</sequence>
<dbReference type="PANTHER" id="PTHR46577:SF2">
    <property type="entry name" value="TRANSCRIPTIONAL REGULATORY PROTEIN"/>
    <property type="match status" value="1"/>
</dbReference>
<dbReference type="CDD" id="cd07377">
    <property type="entry name" value="WHTH_GntR"/>
    <property type="match status" value="1"/>
</dbReference>
<dbReference type="InterPro" id="IPR051446">
    <property type="entry name" value="HTH_trans_reg/aminotransferase"/>
</dbReference>
<evidence type="ECO:0000256" key="1">
    <source>
        <dbReference type="ARBA" id="ARBA00005384"/>
    </source>
</evidence>
<evidence type="ECO:0000313" key="8">
    <source>
        <dbReference type="Proteomes" id="UP000535437"/>
    </source>
</evidence>
<dbReference type="InterPro" id="IPR036390">
    <property type="entry name" value="WH_DNA-bd_sf"/>
</dbReference>
<dbReference type="InterPro" id="IPR015422">
    <property type="entry name" value="PyrdxlP-dep_Trfase_small"/>
</dbReference>
<keyword evidence="8" id="KW-1185">Reference proteome</keyword>
<dbReference type="GO" id="GO:0003677">
    <property type="term" value="F:DNA binding"/>
    <property type="evidence" value="ECO:0007669"/>
    <property type="project" value="UniProtKB-KW"/>
</dbReference>
<dbReference type="CDD" id="cd00609">
    <property type="entry name" value="AAT_like"/>
    <property type="match status" value="1"/>
</dbReference>
<dbReference type="PROSITE" id="PS50949">
    <property type="entry name" value="HTH_GNTR"/>
    <property type="match status" value="1"/>
</dbReference>
<dbReference type="Proteomes" id="UP000535437">
    <property type="component" value="Unassembled WGS sequence"/>
</dbReference>
<dbReference type="PANTHER" id="PTHR46577">
    <property type="entry name" value="HTH-TYPE TRANSCRIPTIONAL REGULATORY PROTEIN GABR"/>
    <property type="match status" value="1"/>
</dbReference>
<evidence type="ECO:0000256" key="5">
    <source>
        <dbReference type="ARBA" id="ARBA00023163"/>
    </source>
</evidence>
<dbReference type="RefSeq" id="WP_179541866.1">
    <property type="nucleotide sequence ID" value="NZ_BAAALL010000005.1"/>
</dbReference>
<keyword evidence="4 7" id="KW-0238">DNA-binding</keyword>
<comment type="caution">
    <text evidence="7">The sequence shown here is derived from an EMBL/GenBank/DDBJ whole genome shotgun (WGS) entry which is preliminary data.</text>
</comment>
<dbReference type="InterPro" id="IPR015424">
    <property type="entry name" value="PyrdxlP-dep_Trfase"/>
</dbReference>
<name>A0A7Z0GMB2_9MICC</name>
<keyword evidence="3" id="KW-0805">Transcription regulation</keyword>
<dbReference type="Gene3D" id="3.90.1150.10">
    <property type="entry name" value="Aspartate Aminotransferase, domain 1"/>
    <property type="match status" value="1"/>
</dbReference>
<comment type="similarity">
    <text evidence="1">In the C-terminal section; belongs to the class-I pyridoxal-phosphate-dependent aminotransferase family.</text>
</comment>
<dbReference type="SMART" id="SM00345">
    <property type="entry name" value="HTH_GNTR"/>
    <property type="match status" value="1"/>
</dbReference>
<organism evidence="7 8">
    <name type="scientific">Nesterenkonia xinjiangensis</name>
    <dbReference type="NCBI Taxonomy" id="225327"/>
    <lineage>
        <taxon>Bacteria</taxon>
        <taxon>Bacillati</taxon>
        <taxon>Actinomycetota</taxon>
        <taxon>Actinomycetes</taxon>
        <taxon>Micrococcales</taxon>
        <taxon>Micrococcaceae</taxon>
        <taxon>Nesterenkonia</taxon>
    </lineage>
</organism>
<protein>
    <submittedName>
        <fullName evidence="7">DNA-binding transcriptional MocR family regulator</fullName>
    </submittedName>
</protein>
<dbReference type="Gene3D" id="3.40.640.10">
    <property type="entry name" value="Type I PLP-dependent aspartate aminotransferase-like (Major domain)"/>
    <property type="match status" value="1"/>
</dbReference>
<evidence type="ECO:0000259" key="6">
    <source>
        <dbReference type="PROSITE" id="PS50949"/>
    </source>
</evidence>
<keyword evidence="2" id="KW-0663">Pyridoxal phosphate</keyword>
<dbReference type="Pfam" id="PF00392">
    <property type="entry name" value="GntR"/>
    <property type="match status" value="1"/>
</dbReference>
<feature type="domain" description="HTH gntR-type" evidence="6">
    <location>
        <begin position="2"/>
        <end position="68"/>
    </location>
</feature>